<dbReference type="EMBL" id="BLAE01000049">
    <property type="protein sequence ID" value="GES13729.1"/>
    <property type="molecule type" value="Genomic_DNA"/>
</dbReference>
<dbReference type="Proteomes" id="UP000331127">
    <property type="component" value="Unassembled WGS sequence"/>
</dbReference>
<accession>A0A5M3X0T5</accession>
<comment type="caution">
    <text evidence="1">The sequence shown here is derived from an EMBL/GenBank/DDBJ whole genome shotgun (WGS) entry which is preliminary data.</text>
</comment>
<proteinExistence type="predicted"/>
<organism evidence="1 2">
    <name type="scientific">Acrocarpospora macrocephala</name>
    <dbReference type="NCBI Taxonomy" id="150177"/>
    <lineage>
        <taxon>Bacteria</taxon>
        <taxon>Bacillati</taxon>
        <taxon>Actinomycetota</taxon>
        <taxon>Actinomycetes</taxon>
        <taxon>Streptosporangiales</taxon>
        <taxon>Streptosporangiaceae</taxon>
        <taxon>Acrocarpospora</taxon>
    </lineage>
</organism>
<evidence type="ECO:0000313" key="1">
    <source>
        <dbReference type="EMBL" id="GES13729.1"/>
    </source>
</evidence>
<reference evidence="1 2" key="1">
    <citation type="submission" date="2019-10" db="EMBL/GenBank/DDBJ databases">
        <title>Whole genome shotgun sequence of Acrocarpospora macrocephala NBRC 16266.</title>
        <authorList>
            <person name="Ichikawa N."/>
            <person name="Kimura A."/>
            <person name="Kitahashi Y."/>
            <person name="Komaki H."/>
            <person name="Oguchi A."/>
        </authorList>
    </citation>
    <scope>NUCLEOTIDE SEQUENCE [LARGE SCALE GENOMIC DNA]</scope>
    <source>
        <strain evidence="1 2">NBRC 16266</strain>
    </source>
</reference>
<sequence>MLNRPVTVLARQITDGSEVLRNISECPWKIGDIIAAALMPSHRDNSHISDYIELLIERVSDILAVGRPVGPRGEVIRDDDLGCGAADRPPCPLIPASGLLRSSRP</sequence>
<dbReference type="AlphaFoldDB" id="A0A5M3X0T5"/>
<keyword evidence="2" id="KW-1185">Reference proteome</keyword>
<gene>
    <name evidence="1" type="ORF">Amac_073260</name>
</gene>
<evidence type="ECO:0000313" key="2">
    <source>
        <dbReference type="Proteomes" id="UP000331127"/>
    </source>
</evidence>
<protein>
    <submittedName>
        <fullName evidence="1">Uncharacterized protein</fullName>
    </submittedName>
</protein>
<name>A0A5M3X0T5_9ACTN</name>